<dbReference type="Proteomes" id="UP000448292">
    <property type="component" value="Unassembled WGS sequence"/>
</dbReference>
<evidence type="ECO:0000313" key="2">
    <source>
        <dbReference type="EMBL" id="TVM18722.1"/>
    </source>
</evidence>
<proteinExistence type="predicted"/>
<comment type="caution">
    <text evidence="2">The sequence shown here is derived from an EMBL/GenBank/DDBJ whole genome shotgun (WGS) entry which is preliminary data.</text>
</comment>
<accession>A0A7M3MH39</accession>
<protein>
    <submittedName>
        <fullName evidence="2">Uncharacterized protein</fullName>
    </submittedName>
</protein>
<sequence length="157" mass="17937">MFNPDDTVFVIVGSIILGGAAGFLAVQFSIFVLSIAVSAFGFLKERVWNRQHFAVWLKSVVGIAVCAIITILGDYIFRQRLGYSYAVLDHVIFWSIFALIFLGFIFHIIRKLKKLRDIVSTPEFDEIHVSHDSNIDEYVRKNIELLKSLQDDGIRRD</sequence>
<organism evidence="2 3">
    <name type="scientific">Oceanidesulfovibrio indonesiensis</name>
    <dbReference type="NCBI Taxonomy" id="54767"/>
    <lineage>
        <taxon>Bacteria</taxon>
        <taxon>Pseudomonadati</taxon>
        <taxon>Thermodesulfobacteriota</taxon>
        <taxon>Desulfovibrionia</taxon>
        <taxon>Desulfovibrionales</taxon>
        <taxon>Desulfovibrionaceae</taxon>
        <taxon>Oceanidesulfovibrio</taxon>
    </lineage>
</organism>
<feature type="transmembrane region" description="Helical" evidence="1">
    <location>
        <begin position="83"/>
        <end position="106"/>
    </location>
</feature>
<reference evidence="2 3" key="1">
    <citation type="submission" date="2018-06" db="EMBL/GenBank/DDBJ databases">
        <title>Complete genome of Desulfovibrio indonesiensis P37SLT.</title>
        <authorList>
            <person name="Crispim J.S."/>
            <person name="Vidigal P.M.P."/>
            <person name="Silva L.C.F."/>
            <person name="Laguardia C.N."/>
            <person name="Araujo L.C."/>
            <person name="Dias R.S."/>
            <person name="Sousa M.P."/>
            <person name="Paula S.O."/>
            <person name="Silva C."/>
        </authorList>
    </citation>
    <scope>NUCLEOTIDE SEQUENCE [LARGE SCALE GENOMIC DNA]</scope>
    <source>
        <strain evidence="2 3">P37SLT</strain>
    </source>
</reference>
<keyword evidence="1" id="KW-1133">Transmembrane helix</keyword>
<dbReference type="EMBL" id="QMIE01000003">
    <property type="protein sequence ID" value="TVM18722.1"/>
    <property type="molecule type" value="Genomic_DNA"/>
</dbReference>
<feature type="transmembrane region" description="Helical" evidence="1">
    <location>
        <begin position="12"/>
        <end position="43"/>
    </location>
</feature>
<evidence type="ECO:0000256" key="1">
    <source>
        <dbReference type="SAM" id="Phobius"/>
    </source>
</evidence>
<dbReference type="RefSeq" id="WP_144301977.1">
    <property type="nucleotide sequence ID" value="NZ_QMIE01000003.1"/>
</dbReference>
<keyword evidence="1" id="KW-0812">Transmembrane</keyword>
<keyword evidence="3" id="KW-1185">Reference proteome</keyword>
<name>A0A7M3MH39_9BACT</name>
<keyword evidence="1" id="KW-0472">Membrane</keyword>
<feature type="transmembrane region" description="Helical" evidence="1">
    <location>
        <begin position="55"/>
        <end position="77"/>
    </location>
</feature>
<gene>
    <name evidence="2" type="ORF">DPQ33_04400</name>
</gene>
<evidence type="ECO:0000313" key="3">
    <source>
        <dbReference type="Proteomes" id="UP000448292"/>
    </source>
</evidence>
<dbReference type="AlphaFoldDB" id="A0A7M3MH39"/>
<dbReference type="OrthoDB" id="5454929at2"/>